<protein>
    <recommendedName>
        <fullName evidence="3">BTB domain-containing protein</fullName>
    </recommendedName>
</protein>
<evidence type="ECO:0008006" key="3">
    <source>
        <dbReference type="Google" id="ProtNLM"/>
    </source>
</evidence>
<reference evidence="1 2" key="1">
    <citation type="journal article" date="2015" name="Sci. Rep.">
        <title>Chromosome-level genome map provides insights into diverse defense mechanisms in the medicinal fungus Ganoderma sinense.</title>
        <authorList>
            <person name="Zhu Y."/>
            <person name="Xu J."/>
            <person name="Sun C."/>
            <person name="Zhou S."/>
            <person name="Xu H."/>
            <person name="Nelson D.R."/>
            <person name="Qian J."/>
            <person name="Song J."/>
            <person name="Luo H."/>
            <person name="Xiang L."/>
            <person name="Li Y."/>
            <person name="Xu Z."/>
            <person name="Ji A."/>
            <person name="Wang L."/>
            <person name="Lu S."/>
            <person name="Hayward A."/>
            <person name="Sun W."/>
            <person name="Li X."/>
            <person name="Schwartz D.C."/>
            <person name="Wang Y."/>
            <person name="Chen S."/>
        </authorList>
    </citation>
    <scope>NUCLEOTIDE SEQUENCE [LARGE SCALE GENOMIC DNA]</scope>
    <source>
        <strain evidence="1 2">ZZ0214-1</strain>
    </source>
</reference>
<dbReference type="STRING" id="1077348.A0A2G8SHS6"/>
<evidence type="ECO:0000313" key="2">
    <source>
        <dbReference type="Proteomes" id="UP000230002"/>
    </source>
</evidence>
<proteinExistence type="predicted"/>
<dbReference type="AlphaFoldDB" id="A0A2G8SHS6"/>
<dbReference type="EMBL" id="AYKW01000008">
    <property type="protein sequence ID" value="PIL33313.1"/>
    <property type="molecule type" value="Genomic_DNA"/>
</dbReference>
<dbReference type="OrthoDB" id="2749506at2759"/>
<accession>A0A2G8SHS6</accession>
<gene>
    <name evidence="1" type="ORF">GSI_04764</name>
</gene>
<name>A0A2G8SHS6_9APHY</name>
<comment type="caution">
    <text evidence="1">The sequence shown here is derived from an EMBL/GenBank/DDBJ whole genome shotgun (WGS) entry which is preliminary data.</text>
</comment>
<evidence type="ECO:0000313" key="1">
    <source>
        <dbReference type="EMBL" id="PIL33313.1"/>
    </source>
</evidence>
<organism evidence="1 2">
    <name type="scientific">Ganoderma sinense ZZ0214-1</name>
    <dbReference type="NCBI Taxonomy" id="1077348"/>
    <lineage>
        <taxon>Eukaryota</taxon>
        <taxon>Fungi</taxon>
        <taxon>Dikarya</taxon>
        <taxon>Basidiomycota</taxon>
        <taxon>Agaricomycotina</taxon>
        <taxon>Agaricomycetes</taxon>
        <taxon>Polyporales</taxon>
        <taxon>Polyporaceae</taxon>
        <taxon>Ganoderma</taxon>
    </lineage>
</organism>
<keyword evidence="2" id="KW-1185">Reference proteome</keyword>
<dbReference type="Proteomes" id="UP000230002">
    <property type="component" value="Unassembled WGS sequence"/>
</dbReference>
<sequence>MIDHPPSNRTDQARPPSYTRDSDFFIDVKPLYLRAENTLFCVPRHYFQSSDVFEGMFTLPDVPNAPQEGSSEACPLFLESIKADELKDFLRLLGVANRNAASVCNWMPNSWPPVLKLASMWQFTGIREKALWYLKQSNCMTRLEVSRQHGIEDWFVPAMRDLIKRDNPLNVDEINKLGLDFAVKVIALREMARGDPRAPRQVPRFSSRFVNGGMDKWLSAYRVRFTSLVSDDMIRRTFEEKSESGASV</sequence>